<evidence type="ECO:0000313" key="3">
    <source>
        <dbReference type="Proteomes" id="UP000298246"/>
    </source>
</evidence>
<evidence type="ECO:0000256" key="1">
    <source>
        <dbReference type="SAM" id="Phobius"/>
    </source>
</evidence>
<dbReference type="OrthoDB" id="2990399at2"/>
<reference evidence="2 3" key="1">
    <citation type="submission" date="2017-03" db="EMBL/GenBank/DDBJ databases">
        <title>Isolation of Levoglucosan Utilizing Bacteria.</title>
        <authorList>
            <person name="Arya A.S."/>
        </authorList>
    </citation>
    <scope>NUCLEOTIDE SEQUENCE [LARGE SCALE GENOMIC DNA]</scope>
    <source>
        <strain evidence="2 3">MEC069</strain>
    </source>
</reference>
<comment type="caution">
    <text evidence="2">The sequence shown here is derived from an EMBL/GenBank/DDBJ whole genome shotgun (WGS) entry which is preliminary data.</text>
</comment>
<dbReference type="AlphaFoldDB" id="A0A4Y8Q4D5"/>
<organism evidence="2 3">
    <name type="scientific">Paenibacillus athensensis</name>
    <dbReference type="NCBI Taxonomy" id="1967502"/>
    <lineage>
        <taxon>Bacteria</taxon>
        <taxon>Bacillati</taxon>
        <taxon>Bacillota</taxon>
        <taxon>Bacilli</taxon>
        <taxon>Bacillales</taxon>
        <taxon>Paenibacillaceae</taxon>
        <taxon>Paenibacillus</taxon>
    </lineage>
</organism>
<evidence type="ECO:0000313" key="2">
    <source>
        <dbReference type="EMBL" id="TFE88927.1"/>
    </source>
</evidence>
<keyword evidence="3" id="KW-1185">Reference proteome</keyword>
<dbReference type="Proteomes" id="UP000298246">
    <property type="component" value="Unassembled WGS sequence"/>
</dbReference>
<dbReference type="EMBL" id="MYFO01000008">
    <property type="protein sequence ID" value="TFE88927.1"/>
    <property type="molecule type" value="Genomic_DNA"/>
</dbReference>
<keyword evidence="1" id="KW-0472">Membrane</keyword>
<gene>
    <name evidence="2" type="ORF">B5M42_08425</name>
</gene>
<proteinExistence type="predicted"/>
<keyword evidence="1" id="KW-1133">Transmembrane helix</keyword>
<name>A0A4Y8Q4D5_9BACL</name>
<accession>A0A4Y8Q4D5</accession>
<sequence length="133" mass="15285">MWIGLLWIVGCYGVSIALLHILFGIRRNVAKKSTRVVLITKNNQNHIEWYIRSLFFFSNMRGKPIAATVLDEGSSDDTISIVRRLAQTHEVRLETLSSQATLENWLEKHDKDPVIVMHLGNRDDLQKIPLYQG</sequence>
<protein>
    <submittedName>
        <fullName evidence="2">Uncharacterized protein</fullName>
    </submittedName>
</protein>
<keyword evidence="1" id="KW-0812">Transmembrane</keyword>
<feature type="transmembrane region" description="Helical" evidence="1">
    <location>
        <begin position="6"/>
        <end position="25"/>
    </location>
</feature>
<dbReference type="RefSeq" id="WP_134751701.1">
    <property type="nucleotide sequence ID" value="NZ_MYFO02000011.1"/>
</dbReference>